<evidence type="ECO:0000256" key="2">
    <source>
        <dbReference type="ARBA" id="ARBA00007447"/>
    </source>
</evidence>
<keyword evidence="6 12" id="KW-0064">Aspartyl protease</keyword>
<dbReference type="GO" id="GO:0005886">
    <property type="term" value="C:plasma membrane"/>
    <property type="evidence" value="ECO:0007669"/>
    <property type="project" value="TreeGrafter"/>
</dbReference>
<dbReference type="GO" id="GO:0006509">
    <property type="term" value="P:membrane protein ectodomain proteolysis"/>
    <property type="evidence" value="ECO:0007669"/>
    <property type="project" value="TreeGrafter"/>
</dbReference>
<evidence type="ECO:0000256" key="8">
    <source>
        <dbReference type="ARBA" id="ARBA00022989"/>
    </source>
</evidence>
<dbReference type="InterPro" id="IPR001969">
    <property type="entry name" value="Aspartic_peptidase_AS"/>
</dbReference>
<evidence type="ECO:0000256" key="9">
    <source>
        <dbReference type="ARBA" id="ARBA00023136"/>
    </source>
</evidence>
<dbReference type="PANTHER" id="PTHR47965:SF12">
    <property type="entry name" value="ASPARTIC PROTEINASE 3-RELATED"/>
    <property type="match status" value="1"/>
</dbReference>
<evidence type="ECO:0000256" key="4">
    <source>
        <dbReference type="ARBA" id="ARBA00022692"/>
    </source>
</evidence>
<dbReference type="Proteomes" id="UP001152795">
    <property type="component" value="Unassembled WGS sequence"/>
</dbReference>
<evidence type="ECO:0000256" key="11">
    <source>
        <dbReference type="ARBA" id="ARBA00023157"/>
    </source>
</evidence>
<evidence type="ECO:0000313" key="15">
    <source>
        <dbReference type="EMBL" id="CAB3993927.1"/>
    </source>
</evidence>
<dbReference type="GO" id="GO:0005768">
    <property type="term" value="C:endosome"/>
    <property type="evidence" value="ECO:0007669"/>
    <property type="project" value="TreeGrafter"/>
</dbReference>
<dbReference type="FunFam" id="2.40.70.10:FF:000003">
    <property type="entry name" value="Beta-secretase 1"/>
    <property type="match status" value="1"/>
</dbReference>
<feature type="compositionally biased region" description="Polar residues" evidence="13">
    <location>
        <begin position="497"/>
        <end position="524"/>
    </location>
</feature>
<dbReference type="GO" id="GO:0050435">
    <property type="term" value="P:amyloid-beta metabolic process"/>
    <property type="evidence" value="ECO:0007669"/>
    <property type="project" value="TreeGrafter"/>
</dbReference>
<dbReference type="EMBL" id="CACRXK020002356">
    <property type="protein sequence ID" value="CAB3993927.1"/>
    <property type="molecule type" value="Genomic_DNA"/>
</dbReference>
<dbReference type="GO" id="GO:0004190">
    <property type="term" value="F:aspartic-type endopeptidase activity"/>
    <property type="evidence" value="ECO:0007669"/>
    <property type="project" value="UniProtKB-KW"/>
</dbReference>
<evidence type="ECO:0000256" key="14">
    <source>
        <dbReference type="SAM" id="Phobius"/>
    </source>
</evidence>
<feature type="region of interest" description="Disordered" evidence="13">
    <location>
        <begin position="44"/>
        <end position="65"/>
    </location>
</feature>
<dbReference type="InterPro" id="IPR009119">
    <property type="entry name" value="BACE"/>
</dbReference>
<dbReference type="Pfam" id="PF00026">
    <property type="entry name" value="Asp"/>
    <property type="match status" value="1"/>
</dbReference>
<protein>
    <submittedName>
        <fullName evidence="15">Beta-secretase 1-like</fullName>
    </submittedName>
</protein>
<dbReference type="InterPro" id="IPR021109">
    <property type="entry name" value="Peptidase_aspartic_dom_sf"/>
</dbReference>
<dbReference type="InterPro" id="IPR001461">
    <property type="entry name" value="Aspartic_peptidase_A1"/>
</dbReference>
<dbReference type="SUPFAM" id="SSF50630">
    <property type="entry name" value="Acid proteases"/>
    <property type="match status" value="1"/>
</dbReference>
<dbReference type="AlphaFoldDB" id="A0A6S7HE85"/>
<evidence type="ECO:0000313" key="16">
    <source>
        <dbReference type="Proteomes" id="UP001152795"/>
    </source>
</evidence>
<organism evidence="15 16">
    <name type="scientific">Paramuricea clavata</name>
    <name type="common">Red gorgonian</name>
    <name type="synonym">Violescent sea-whip</name>
    <dbReference type="NCBI Taxonomy" id="317549"/>
    <lineage>
        <taxon>Eukaryota</taxon>
        <taxon>Metazoa</taxon>
        <taxon>Cnidaria</taxon>
        <taxon>Anthozoa</taxon>
        <taxon>Octocorallia</taxon>
        <taxon>Malacalcyonacea</taxon>
        <taxon>Plexauridae</taxon>
        <taxon>Paramuricea</taxon>
    </lineage>
</organism>
<dbReference type="PROSITE" id="PS00141">
    <property type="entry name" value="ASP_PROTEASE"/>
    <property type="match status" value="1"/>
</dbReference>
<name>A0A6S7HE85_PARCT</name>
<evidence type="ECO:0000256" key="10">
    <source>
        <dbReference type="ARBA" id="ARBA00023145"/>
    </source>
</evidence>
<evidence type="ECO:0000256" key="13">
    <source>
        <dbReference type="SAM" id="MobiDB-lite"/>
    </source>
</evidence>
<dbReference type="PRINTS" id="PR01815">
    <property type="entry name" value="BACEFAMILY"/>
</dbReference>
<reference evidence="15" key="1">
    <citation type="submission" date="2020-04" db="EMBL/GenBank/DDBJ databases">
        <authorList>
            <person name="Alioto T."/>
            <person name="Alioto T."/>
            <person name="Gomez Garrido J."/>
        </authorList>
    </citation>
    <scope>NUCLEOTIDE SEQUENCE</scope>
    <source>
        <strain evidence="15">A484AB</strain>
    </source>
</reference>
<dbReference type="FunFam" id="2.40.70.10:FF:000007">
    <property type="entry name" value="Beta-secretase 1"/>
    <property type="match status" value="1"/>
</dbReference>
<keyword evidence="11" id="KW-1015">Disulfide bond</keyword>
<dbReference type="OrthoDB" id="2747330at2759"/>
<keyword evidence="4 14" id="KW-0812">Transmembrane</keyword>
<keyword evidence="5" id="KW-0732">Signal</keyword>
<dbReference type="PRINTS" id="PR01816">
    <property type="entry name" value="BACE1"/>
</dbReference>
<dbReference type="PROSITE" id="PS51767">
    <property type="entry name" value="PEPTIDASE_A1"/>
    <property type="match status" value="1"/>
</dbReference>
<evidence type="ECO:0000256" key="1">
    <source>
        <dbReference type="ARBA" id="ARBA00004479"/>
    </source>
</evidence>
<dbReference type="Gene3D" id="2.40.70.10">
    <property type="entry name" value="Acid Proteases"/>
    <property type="match status" value="2"/>
</dbReference>
<keyword evidence="16" id="KW-1185">Reference proteome</keyword>
<comment type="caution">
    <text evidence="15">The sequence shown here is derived from an EMBL/GenBank/DDBJ whole genome shotgun (WGS) entry which is preliminary data.</text>
</comment>
<evidence type="ECO:0000256" key="7">
    <source>
        <dbReference type="ARBA" id="ARBA00022801"/>
    </source>
</evidence>
<keyword evidence="8 14" id="KW-1133">Transmembrane helix</keyword>
<comment type="subcellular location">
    <subcellularLocation>
        <location evidence="1">Membrane</location>
        <topology evidence="1">Single-pass type I membrane protein</topology>
    </subcellularLocation>
</comment>
<evidence type="ECO:0000256" key="12">
    <source>
        <dbReference type="RuleBase" id="RU000454"/>
    </source>
</evidence>
<comment type="similarity">
    <text evidence="2 12">Belongs to the peptidase A1 family.</text>
</comment>
<feature type="compositionally biased region" description="Basic and acidic residues" evidence="13">
    <location>
        <begin position="44"/>
        <end position="53"/>
    </location>
</feature>
<sequence length="524" mass="58453">MKVDRLTEYLVLFNVLACLFEGIYASDGISKTITIPLRKYRDTNKTKEKRDLSESQSDISPKYHDNLSGRPGQGYYLAIQLGTPPQSLNVLVDTGSSNFAVGASKHEYLPAYFHRKKSLTYRNEDRDVSVMYTQGCWEGRLGSDILRFVDGPNATARVEVASILSSQQFFINGSMWEGILGLAYARLSKPDSSVVPVFDQFVEDGTVQDSFSMQLCGSSELDPIADPTVAGTMVFGGIDSSLYDGEMLYTPIVKKWYYEVIITDIAVNTMQESLGLDCKKYNYDKTIVDSGTTHLRVSANVYDGILNKIKKYVKLQIPDPFWNGKQMMCWTDDRTPWDKFPDIYISLLSSITGSKQFTLKVPPQLYLRETIERGVFDSQRCYKFAITKADRGTVIGAVIMEGFYVVFDRQNSQVGFAATTCGADGRPNPQSQVLGPFSRDPVDCQYVESESSDAALLTVAYIMAAVCVLCLLPISVLLIQASLKRRNTTTTNNNNNDIHNASSETKLTDSSQPEKYSGTSRTER</sequence>
<keyword evidence="10" id="KW-0865">Zymogen</keyword>
<feature type="region of interest" description="Disordered" evidence="13">
    <location>
        <begin position="488"/>
        <end position="524"/>
    </location>
</feature>
<dbReference type="InterPro" id="IPR033121">
    <property type="entry name" value="PEPTIDASE_A1"/>
</dbReference>
<evidence type="ECO:0000256" key="6">
    <source>
        <dbReference type="ARBA" id="ARBA00022750"/>
    </source>
</evidence>
<accession>A0A6S7HE85</accession>
<dbReference type="InterPro" id="IPR009120">
    <property type="entry name" value="BACE1"/>
</dbReference>
<dbReference type="PANTHER" id="PTHR47965">
    <property type="entry name" value="ASPARTYL PROTEASE-RELATED"/>
    <property type="match status" value="1"/>
</dbReference>
<evidence type="ECO:0000256" key="3">
    <source>
        <dbReference type="ARBA" id="ARBA00022670"/>
    </source>
</evidence>
<gene>
    <name evidence="15" type="ORF">PACLA_8A055953</name>
</gene>
<keyword evidence="3 12" id="KW-0645">Protease</keyword>
<evidence type="ECO:0000256" key="5">
    <source>
        <dbReference type="ARBA" id="ARBA00022729"/>
    </source>
</evidence>
<keyword evidence="9 14" id="KW-0472">Membrane</keyword>
<proteinExistence type="inferred from homology"/>
<dbReference type="GO" id="GO:0005802">
    <property type="term" value="C:trans-Golgi network"/>
    <property type="evidence" value="ECO:0007669"/>
    <property type="project" value="TreeGrafter"/>
</dbReference>
<dbReference type="PRINTS" id="PR00792">
    <property type="entry name" value="PEPSIN"/>
</dbReference>
<feature type="transmembrane region" description="Helical" evidence="14">
    <location>
        <begin position="454"/>
        <end position="479"/>
    </location>
</feature>
<keyword evidence="7 12" id="KW-0378">Hydrolase</keyword>